<dbReference type="Pfam" id="PF07245">
    <property type="entry name" value="Phlebovirus_G2"/>
    <property type="match status" value="1"/>
</dbReference>
<feature type="domain" description="Phlebovirus glycoprotein G2 fusion" evidence="2">
    <location>
        <begin position="3"/>
        <end position="65"/>
    </location>
</feature>
<name>A0A183GNA4_HELPZ</name>
<dbReference type="Gene3D" id="2.60.40.3770">
    <property type="match status" value="1"/>
</dbReference>
<proteinExistence type="predicted"/>
<evidence type="ECO:0000313" key="4">
    <source>
        <dbReference type="Proteomes" id="UP000050761"/>
    </source>
</evidence>
<evidence type="ECO:0000259" key="2">
    <source>
        <dbReference type="Pfam" id="PF07245"/>
    </source>
</evidence>
<keyword evidence="1" id="KW-1133">Transmembrane helix</keyword>
<evidence type="ECO:0000313" key="3">
    <source>
        <dbReference type="EMBL" id="VDP43298.1"/>
    </source>
</evidence>
<dbReference type="Proteomes" id="UP000050761">
    <property type="component" value="Unassembled WGS sequence"/>
</dbReference>
<dbReference type="InterPro" id="IPR009878">
    <property type="entry name" value="Phlebovirus_G2_fusion"/>
</dbReference>
<evidence type="ECO:0000256" key="1">
    <source>
        <dbReference type="SAM" id="Phobius"/>
    </source>
</evidence>
<dbReference type="EMBL" id="UZAH01035944">
    <property type="protein sequence ID" value="VDP43298.1"/>
    <property type="molecule type" value="Genomic_DNA"/>
</dbReference>
<keyword evidence="1" id="KW-0472">Membrane</keyword>
<accession>A0A183GNA4</accession>
<keyword evidence="1" id="KW-0812">Transmembrane</keyword>
<reference evidence="3 4" key="1">
    <citation type="submission" date="2018-11" db="EMBL/GenBank/DDBJ databases">
        <authorList>
            <consortium name="Pathogen Informatics"/>
        </authorList>
    </citation>
    <scope>NUCLEOTIDE SEQUENCE [LARGE SCALE GENOMIC DNA]</scope>
</reference>
<dbReference type="WBParaSite" id="HPBE_0002417401-mRNA-1">
    <property type="protein sequence ID" value="HPBE_0002417401-mRNA-1"/>
    <property type="gene ID" value="HPBE_0002417401"/>
</dbReference>
<feature type="transmembrane region" description="Helical" evidence="1">
    <location>
        <begin position="212"/>
        <end position="239"/>
    </location>
</feature>
<reference evidence="5" key="2">
    <citation type="submission" date="2019-09" db="UniProtKB">
        <authorList>
            <consortium name="WormBaseParasite"/>
        </authorList>
    </citation>
    <scope>IDENTIFICATION</scope>
</reference>
<protein>
    <submittedName>
        <fullName evidence="5">Phlebovirus_G2 domain-containing protein</fullName>
    </submittedName>
</protein>
<dbReference type="OrthoDB" id="5868079at2759"/>
<sequence length="283" mass="32050">MVCEVVEDCKCVPAEVKMMCDCKDVNLTAHMLTMENRLPIIRLNLELRSRLDSVTSRILRSPTAEFILRIKNRFRTIALTSDSVCTVKSAHAIGCYKCAKGVRVNITCTSSTPQERAEIRCDEDGFTVPCSTHGTQSELRFTSNKARFYVNCSVQCVTSRSTFEIAGILRYTGSMQMAARRLLNGESEIFSEINLPGIGHVIDVFLRWSGNLFITVIVLIVALLTTYACVTNFTCIFVFKNFLRMILLMARSTFRIIRTLIWTPWKMLCHLMTNTAKSEVKLL</sequence>
<gene>
    <name evidence="3" type="ORF">HPBE_LOCUS24173</name>
</gene>
<evidence type="ECO:0000313" key="5">
    <source>
        <dbReference type="WBParaSite" id="HPBE_0002417401-mRNA-1"/>
    </source>
</evidence>
<accession>A0A3P8E9P2</accession>
<organism evidence="4 5">
    <name type="scientific">Heligmosomoides polygyrus</name>
    <name type="common">Parasitic roundworm</name>
    <dbReference type="NCBI Taxonomy" id="6339"/>
    <lineage>
        <taxon>Eukaryota</taxon>
        <taxon>Metazoa</taxon>
        <taxon>Ecdysozoa</taxon>
        <taxon>Nematoda</taxon>
        <taxon>Chromadorea</taxon>
        <taxon>Rhabditida</taxon>
        <taxon>Rhabditina</taxon>
        <taxon>Rhabditomorpha</taxon>
        <taxon>Strongyloidea</taxon>
        <taxon>Heligmosomidae</taxon>
        <taxon>Heligmosomoides</taxon>
    </lineage>
</organism>
<keyword evidence="4" id="KW-1185">Reference proteome</keyword>
<dbReference type="AlphaFoldDB" id="A0A183GNA4"/>